<dbReference type="Pfam" id="PF22933">
    <property type="entry name" value="ComC_SSD"/>
    <property type="match status" value="1"/>
</dbReference>
<dbReference type="PANTHER" id="PTHR24032:SF16">
    <property type="entry name" value="EGF-LIKE DOMAIN-CONTAINING PROTEIN"/>
    <property type="match status" value="1"/>
</dbReference>
<dbReference type="Proteomes" id="UP000007797">
    <property type="component" value="Unassembled WGS sequence"/>
</dbReference>
<dbReference type="KEGG" id="dfa:DFA_09586"/>
<dbReference type="AlphaFoldDB" id="F4Q815"/>
<evidence type="ECO:0000313" key="3">
    <source>
        <dbReference type="EMBL" id="EGG15915.1"/>
    </source>
</evidence>
<feature type="transmembrane region" description="Helical" evidence="1">
    <location>
        <begin position="449"/>
        <end position="473"/>
    </location>
</feature>
<keyword evidence="1" id="KW-1133">Transmembrane helix</keyword>
<sequence>MIDDTIPCIITSNSSSYIVCQSLFIGGSIHKVSVINSQNSIDLSFTMMYPLVTAFDYDRNDTRNIILYGEFGSNGQTNPAVYLNETVYCQVTYASQSLLNCKLANPPSFGNASVSVIIDSFIFNRTNALNFVNNNNNNNTSGGSSSNISPIEQCEQSTFKCYGHGECDSFGNCQCYPNYDQLDNCKNMYTNTTPIIDPKKPTTSFNIDGIEFDFEIISIQELDLEENIVKELLADNWNSNITITPSITIANYQLNITNNNDTTTTTTTNMMSHYGNTSVSATISFSSQARTVTFGSQQLDINPNAIKLAVNISGWHFDTNLSYLRVVFQTSSINNTQSYTYDCNDYRLDPLSFDEYGTTLQYLRVVKDNVQFNGRFIDYSVADGRPTYSRTKLISLTPNTKAALDNTSSALIGVYLSQCQECLLDPDFTPLLIDKGDTRCGSDQSNNTWRIIVGAVVGGIGMVAVAIGSALLIQKKKIYNRNIKALQAKMKAFE</sequence>
<dbReference type="RefSeq" id="XP_004352240.1">
    <property type="nucleotide sequence ID" value="XM_004352188.1"/>
</dbReference>
<evidence type="ECO:0000256" key="1">
    <source>
        <dbReference type="SAM" id="Phobius"/>
    </source>
</evidence>
<name>F4Q815_CACFS</name>
<dbReference type="EMBL" id="GL883025">
    <property type="protein sequence ID" value="EGG15915.1"/>
    <property type="molecule type" value="Genomic_DNA"/>
</dbReference>
<reference evidence="4" key="1">
    <citation type="journal article" date="2011" name="Genome Res.">
        <title>Phylogeny-wide analysis of social amoeba genomes highlights ancient origins for complex intercellular communication.</title>
        <authorList>
            <person name="Heidel A.J."/>
            <person name="Lawal H.M."/>
            <person name="Felder M."/>
            <person name="Schilde C."/>
            <person name="Helps N.R."/>
            <person name="Tunggal B."/>
            <person name="Rivero F."/>
            <person name="John U."/>
            <person name="Schleicher M."/>
            <person name="Eichinger L."/>
            <person name="Platzer M."/>
            <person name="Noegel A.A."/>
            <person name="Schaap P."/>
            <person name="Gloeckner G."/>
        </authorList>
    </citation>
    <scope>NUCLEOTIDE SEQUENCE [LARGE SCALE GENOMIC DNA]</scope>
    <source>
        <strain evidence="4">SH3</strain>
    </source>
</reference>
<dbReference type="PANTHER" id="PTHR24032">
    <property type="entry name" value="EGF-LIKE DOMAIN-CONTAINING PROTEIN-RELATED-RELATED"/>
    <property type="match status" value="1"/>
</dbReference>
<dbReference type="InterPro" id="IPR054484">
    <property type="entry name" value="ComC_SSD"/>
</dbReference>
<keyword evidence="4" id="KW-1185">Reference proteome</keyword>
<keyword evidence="1" id="KW-0812">Transmembrane</keyword>
<accession>F4Q815</accession>
<proteinExistence type="predicted"/>
<dbReference type="InterPro" id="IPR053331">
    <property type="entry name" value="EGF-like_comC"/>
</dbReference>
<keyword evidence="1" id="KW-0472">Membrane</keyword>
<protein>
    <recommendedName>
        <fullName evidence="2">ComC supersandwich domain-containing protein</fullName>
    </recommendedName>
</protein>
<evidence type="ECO:0000259" key="2">
    <source>
        <dbReference type="Pfam" id="PF22933"/>
    </source>
</evidence>
<dbReference type="GeneID" id="14867885"/>
<evidence type="ECO:0000313" key="4">
    <source>
        <dbReference type="Proteomes" id="UP000007797"/>
    </source>
</evidence>
<organism evidence="3 4">
    <name type="scientific">Cavenderia fasciculata</name>
    <name type="common">Slime mold</name>
    <name type="synonym">Dictyostelium fasciculatum</name>
    <dbReference type="NCBI Taxonomy" id="261658"/>
    <lineage>
        <taxon>Eukaryota</taxon>
        <taxon>Amoebozoa</taxon>
        <taxon>Evosea</taxon>
        <taxon>Eumycetozoa</taxon>
        <taxon>Dictyostelia</taxon>
        <taxon>Acytosteliales</taxon>
        <taxon>Cavenderiaceae</taxon>
        <taxon>Cavenderia</taxon>
    </lineage>
</organism>
<gene>
    <name evidence="3" type="ORF">DFA_09586</name>
</gene>
<feature type="domain" description="ComC supersandwich" evidence="2">
    <location>
        <begin position="192"/>
        <end position="429"/>
    </location>
</feature>